<evidence type="ECO:0000313" key="2">
    <source>
        <dbReference type="EMBL" id="KGR82257.1"/>
    </source>
</evidence>
<dbReference type="RefSeq" id="WP_036159577.1">
    <property type="nucleotide sequence ID" value="NZ_AVCX01000001.1"/>
</dbReference>
<reference evidence="2 3" key="1">
    <citation type="submission" date="2014-02" db="EMBL/GenBank/DDBJ databases">
        <title>Draft genome sequence of Lysinibacillus odysseyi NBRC 100172.</title>
        <authorList>
            <person name="Zhang F."/>
            <person name="Wang G."/>
            <person name="Zhang L."/>
        </authorList>
    </citation>
    <scope>NUCLEOTIDE SEQUENCE [LARGE SCALE GENOMIC DNA]</scope>
    <source>
        <strain evidence="2 3">NBRC 100172</strain>
    </source>
</reference>
<feature type="domain" description="Suppressor of fused-like" evidence="1">
    <location>
        <begin position="33"/>
        <end position="187"/>
    </location>
</feature>
<comment type="caution">
    <text evidence="2">The sequence shown here is derived from an EMBL/GenBank/DDBJ whole genome shotgun (WGS) entry which is preliminary data.</text>
</comment>
<dbReference type="Proteomes" id="UP000030437">
    <property type="component" value="Unassembled WGS sequence"/>
</dbReference>
<evidence type="ECO:0000313" key="3">
    <source>
        <dbReference type="Proteomes" id="UP000030437"/>
    </source>
</evidence>
<organism evidence="2 3">
    <name type="scientific">Lysinibacillus odysseyi 34hs-1 = NBRC 100172</name>
    <dbReference type="NCBI Taxonomy" id="1220589"/>
    <lineage>
        <taxon>Bacteria</taxon>
        <taxon>Bacillati</taxon>
        <taxon>Bacillota</taxon>
        <taxon>Bacilli</taxon>
        <taxon>Bacillales</taxon>
        <taxon>Bacillaceae</taxon>
        <taxon>Lysinibacillus</taxon>
    </lineage>
</organism>
<dbReference type="AlphaFoldDB" id="A0A0A3J5C1"/>
<accession>A0A0A3J5C1</accession>
<dbReference type="EMBL" id="JPVP01000060">
    <property type="protein sequence ID" value="KGR82257.1"/>
    <property type="molecule type" value="Genomic_DNA"/>
</dbReference>
<proteinExistence type="predicted"/>
<protein>
    <recommendedName>
        <fullName evidence="1">Suppressor of fused-like domain-containing protein</fullName>
    </recommendedName>
</protein>
<evidence type="ECO:0000259" key="1">
    <source>
        <dbReference type="Pfam" id="PF05076"/>
    </source>
</evidence>
<keyword evidence="3" id="KW-1185">Reference proteome</keyword>
<dbReference type="InterPro" id="IPR020941">
    <property type="entry name" value="SUFU-like_domain"/>
</dbReference>
<name>A0A0A3J5C1_9BACI</name>
<sequence length="190" mass="21930">MINYGELYYNHYNKFLGDPIDREVFMNNKEMPKIQILKYENIFEECLVYNTLGVSKYEGIIGENIEVSMVVDGAFNSTAYILANVLFYCIGNQMKMGRGIAISGIESIDVKFVEKYDKSAVYVTDPFAFPDEYSEVLTESKDNKNGRVLLAFFISQSEYEYFGKYGTEKFEDLLEERNIDPFNVSRKSAI</sequence>
<dbReference type="Pfam" id="PF05076">
    <property type="entry name" value="SUFU"/>
    <property type="match status" value="1"/>
</dbReference>
<dbReference type="OrthoDB" id="1249375at2"/>
<gene>
    <name evidence="2" type="ORF">CD32_23580</name>
</gene>